<protein>
    <submittedName>
        <fullName evidence="3">Uncharacterized protein LOC113510237</fullName>
    </submittedName>
</protein>
<sequence length="102" mass="11260">MKCLFYLCAFVLVGLALGDTKLRSRGCIYALGRCVRECEEGTHGYAVGCDFITPEPTCEEPKPVKDTRAGLICDFSACYCDPPTVRDTKTKKCVPLEECPQN</sequence>
<keyword evidence="2" id="KW-1185">Reference proteome</keyword>
<dbReference type="OrthoDB" id="8113025at2759"/>
<proteinExistence type="predicted"/>
<evidence type="ECO:0000313" key="3">
    <source>
        <dbReference type="RefSeq" id="XP_026749490.1"/>
    </source>
</evidence>
<name>A0A6J1WFT8_GALME</name>
<dbReference type="RefSeq" id="XP_026749490.1">
    <property type="nucleotide sequence ID" value="XM_026893689.3"/>
</dbReference>
<feature type="signal peptide" evidence="1">
    <location>
        <begin position="1"/>
        <end position="18"/>
    </location>
</feature>
<dbReference type="KEGG" id="gmw:113510237"/>
<dbReference type="InParanoid" id="A0A6J1WFT8"/>
<evidence type="ECO:0000313" key="2">
    <source>
        <dbReference type="Proteomes" id="UP001652740"/>
    </source>
</evidence>
<gene>
    <name evidence="3" type="primary">LOC113510237</name>
</gene>
<dbReference type="AlphaFoldDB" id="A0A6J1WFT8"/>
<reference evidence="3" key="1">
    <citation type="submission" date="2025-08" db="UniProtKB">
        <authorList>
            <consortium name="RefSeq"/>
        </authorList>
    </citation>
    <scope>IDENTIFICATION</scope>
    <source>
        <tissue evidence="3">Whole larvae</tissue>
    </source>
</reference>
<organism evidence="2 3">
    <name type="scientific">Galleria mellonella</name>
    <name type="common">Greater wax moth</name>
    <dbReference type="NCBI Taxonomy" id="7137"/>
    <lineage>
        <taxon>Eukaryota</taxon>
        <taxon>Metazoa</taxon>
        <taxon>Ecdysozoa</taxon>
        <taxon>Arthropoda</taxon>
        <taxon>Hexapoda</taxon>
        <taxon>Insecta</taxon>
        <taxon>Pterygota</taxon>
        <taxon>Neoptera</taxon>
        <taxon>Endopterygota</taxon>
        <taxon>Lepidoptera</taxon>
        <taxon>Glossata</taxon>
        <taxon>Ditrysia</taxon>
        <taxon>Pyraloidea</taxon>
        <taxon>Pyralidae</taxon>
        <taxon>Galleriinae</taxon>
        <taxon>Galleria</taxon>
    </lineage>
</organism>
<keyword evidence="1" id="KW-0732">Signal</keyword>
<dbReference type="Proteomes" id="UP001652740">
    <property type="component" value="Unplaced"/>
</dbReference>
<accession>A0A6J1WFT8</accession>
<dbReference type="Gene3D" id="2.10.25.10">
    <property type="entry name" value="Laminin"/>
    <property type="match status" value="1"/>
</dbReference>
<evidence type="ECO:0000256" key="1">
    <source>
        <dbReference type="SAM" id="SignalP"/>
    </source>
</evidence>
<feature type="chain" id="PRO_5027000499" evidence="1">
    <location>
        <begin position="19"/>
        <end position="102"/>
    </location>
</feature>
<dbReference type="GeneID" id="113510237"/>